<dbReference type="Gene3D" id="2.40.170.20">
    <property type="entry name" value="TonB-dependent receptor, beta-barrel domain"/>
    <property type="match status" value="1"/>
</dbReference>
<evidence type="ECO:0000256" key="3">
    <source>
        <dbReference type="ARBA" id="ARBA00023237"/>
    </source>
</evidence>
<evidence type="ECO:0008006" key="8">
    <source>
        <dbReference type="Google" id="ProtNLM"/>
    </source>
</evidence>
<feature type="compositionally biased region" description="Pro residues" evidence="4">
    <location>
        <begin position="37"/>
        <end position="47"/>
    </location>
</feature>
<evidence type="ECO:0000313" key="6">
    <source>
        <dbReference type="EMBL" id="MCT2560034.1"/>
    </source>
</evidence>
<accession>A0A9X2W4E4</accession>
<name>A0A9X2W4E4_9SPHN</name>
<evidence type="ECO:0000256" key="5">
    <source>
        <dbReference type="SAM" id="SignalP"/>
    </source>
</evidence>
<dbReference type="SUPFAM" id="SSF56935">
    <property type="entry name" value="Porins"/>
    <property type="match status" value="1"/>
</dbReference>
<keyword evidence="3" id="KW-0998">Cell outer membrane</keyword>
<dbReference type="RefSeq" id="WP_259963147.1">
    <property type="nucleotide sequence ID" value="NZ_JAOAMV010000008.1"/>
</dbReference>
<proteinExistence type="predicted"/>
<evidence type="ECO:0000256" key="1">
    <source>
        <dbReference type="ARBA" id="ARBA00004442"/>
    </source>
</evidence>
<dbReference type="AlphaFoldDB" id="A0A9X2W4E4"/>
<dbReference type="InterPro" id="IPR036942">
    <property type="entry name" value="Beta-barrel_TonB_sf"/>
</dbReference>
<dbReference type="GO" id="GO:0009279">
    <property type="term" value="C:cell outer membrane"/>
    <property type="evidence" value="ECO:0007669"/>
    <property type="project" value="UniProtKB-SubCell"/>
</dbReference>
<organism evidence="6 7">
    <name type="scientific">Tsuneonella litorea</name>
    <dbReference type="NCBI Taxonomy" id="2976475"/>
    <lineage>
        <taxon>Bacteria</taxon>
        <taxon>Pseudomonadati</taxon>
        <taxon>Pseudomonadota</taxon>
        <taxon>Alphaproteobacteria</taxon>
        <taxon>Sphingomonadales</taxon>
        <taxon>Erythrobacteraceae</taxon>
        <taxon>Tsuneonella</taxon>
    </lineage>
</organism>
<comment type="subcellular location">
    <subcellularLocation>
        <location evidence="1">Cell outer membrane</location>
    </subcellularLocation>
</comment>
<keyword evidence="2" id="KW-0472">Membrane</keyword>
<dbReference type="PANTHER" id="PTHR47234:SF1">
    <property type="entry name" value="TONB-DEPENDENT RECEPTOR"/>
    <property type="match status" value="1"/>
</dbReference>
<evidence type="ECO:0000256" key="4">
    <source>
        <dbReference type="SAM" id="MobiDB-lite"/>
    </source>
</evidence>
<evidence type="ECO:0000256" key="2">
    <source>
        <dbReference type="ARBA" id="ARBA00023136"/>
    </source>
</evidence>
<comment type="caution">
    <text evidence="6">The sequence shown here is derived from an EMBL/GenBank/DDBJ whole genome shotgun (WGS) entry which is preliminary data.</text>
</comment>
<keyword evidence="5" id="KW-0732">Signal</keyword>
<evidence type="ECO:0000313" key="7">
    <source>
        <dbReference type="Proteomes" id="UP001142648"/>
    </source>
</evidence>
<feature type="signal peptide" evidence="5">
    <location>
        <begin position="1"/>
        <end position="31"/>
    </location>
</feature>
<reference evidence="6" key="1">
    <citation type="submission" date="2022-09" db="EMBL/GenBank/DDBJ databases">
        <title>The genome sequence of Tsuneonella sp. YG55.</title>
        <authorList>
            <person name="Liu Y."/>
        </authorList>
    </citation>
    <scope>NUCLEOTIDE SEQUENCE</scope>
    <source>
        <strain evidence="6">YG55</strain>
    </source>
</reference>
<gene>
    <name evidence="6" type="ORF">N0B51_13705</name>
</gene>
<dbReference type="Proteomes" id="UP001142648">
    <property type="component" value="Unassembled WGS sequence"/>
</dbReference>
<sequence>MARRANRPFAAMRRGSALLLAIAPFWCSPLASQDAPAPSPTPAPAPAPADREPDPPGTIVVIGDRAIIASLRNFAVEQTYGEDDVASYAAGSVGEVLDAIREENGDENPAFLVNGRPVADASDIADLPPEAIQRIETLPRGAAQRVNGAAGQRAYNVVLKRQLRTAVVTASDEVATDGGWSSLRGALQLTHIQGQNRLNLSLTGADSGVLLESERPYVPRTEDTYYAAGGNVLPAFGMSQVSPALTALAGAPVTSVALPPGLAAPTLAALLPGANALNPSGRGDFRSLRGASRPINLSLSGNRQLDDMFSLSFNANATWSDSRSLGGLPRARITIPAANPFSPFGVPVSLYLENPDGLLVSRSKSNSQGVSVTLNALVGKWRGSLNGRYDRRVSHSAYEYSGQLPALSNADNPFDGTLAARIPVIANRSDSASRSTAVAAEASGPLADLWAGPIEARVSASVRWETFEGASTTGGAQSLDQRQVSAGGGLSLPLTSSEKGVLGALGDSDLAFDIGYVDLGEFGSLMRSSLALNWQVADWLRLVARTTRDESAISPFLLAAPATIVEDVAYFDPVTGQTVDVTTIYGGVAGLLPEDRRTRSIAVTATPWKAYNLQLDAEYSVDDLRNQIGALPEPTPAVLAAFPGRFVRDSSGTLVLVDNRSINLARERSERLRLGVRYAVPLSPPPRRVAASGGRPAYRTKQTRLQVTLSHTELLSNTSVIRPGLPVIDLLDGAAVGFGGAQPRGTTSANFALTHGASGMRMDFRRRGPSKLLYGSLANPQLLDFGSLTTLDARLYTDLGDHFGQSKLAKGARMTLVIDNVFNRRQSVTDPDGFAPQAYQKIRRDALGRTVQLELRKSF</sequence>
<dbReference type="PANTHER" id="PTHR47234">
    <property type="match status" value="1"/>
</dbReference>
<feature type="chain" id="PRO_5040793683" description="TonB-dependent receptor" evidence="5">
    <location>
        <begin position="32"/>
        <end position="859"/>
    </location>
</feature>
<keyword evidence="7" id="KW-1185">Reference proteome</keyword>
<feature type="region of interest" description="Disordered" evidence="4">
    <location>
        <begin position="32"/>
        <end position="57"/>
    </location>
</feature>
<dbReference type="EMBL" id="JAOAMV010000008">
    <property type="protein sequence ID" value="MCT2560034.1"/>
    <property type="molecule type" value="Genomic_DNA"/>
</dbReference>
<protein>
    <recommendedName>
        <fullName evidence="8">TonB-dependent receptor</fullName>
    </recommendedName>
</protein>